<dbReference type="SMART" id="SM00066">
    <property type="entry name" value="GAL4"/>
    <property type="match status" value="1"/>
</dbReference>
<dbReference type="Pfam" id="PF00172">
    <property type="entry name" value="Zn_clus"/>
    <property type="match status" value="1"/>
</dbReference>
<organism evidence="6 7">
    <name type="scientific">Penicillium nordicum</name>
    <dbReference type="NCBI Taxonomy" id="229535"/>
    <lineage>
        <taxon>Eukaryota</taxon>
        <taxon>Fungi</taxon>
        <taxon>Dikarya</taxon>
        <taxon>Ascomycota</taxon>
        <taxon>Pezizomycotina</taxon>
        <taxon>Eurotiomycetes</taxon>
        <taxon>Eurotiomycetidae</taxon>
        <taxon>Eurotiales</taxon>
        <taxon>Aspergillaceae</taxon>
        <taxon>Penicillium</taxon>
    </lineage>
</organism>
<dbReference type="PROSITE" id="PS50048">
    <property type="entry name" value="ZN2_CY6_FUNGAL_2"/>
    <property type="match status" value="1"/>
</dbReference>
<dbReference type="CDD" id="cd00067">
    <property type="entry name" value="GAL4"/>
    <property type="match status" value="1"/>
</dbReference>
<dbReference type="PANTHER" id="PTHR37540:SF5">
    <property type="entry name" value="TRANSCRIPTION FACTOR DOMAIN-CONTAINING PROTEIN"/>
    <property type="match status" value="1"/>
</dbReference>
<dbReference type="InterPro" id="IPR001138">
    <property type="entry name" value="Zn2Cys6_DnaBD"/>
</dbReference>
<dbReference type="Pfam" id="PF11951">
    <property type="entry name" value="Fungal_trans_2"/>
    <property type="match status" value="1"/>
</dbReference>
<dbReference type="InterPro" id="IPR021858">
    <property type="entry name" value="Fun_TF"/>
</dbReference>
<dbReference type="EMBL" id="LHQQ01000043">
    <property type="protein sequence ID" value="KOS45488.1"/>
    <property type="molecule type" value="Genomic_DNA"/>
</dbReference>
<keyword evidence="2" id="KW-0238">DNA-binding</keyword>
<sequence>MRQSLRRSCAACARSKSSCDLRTPRCSRCIKRQVECAYTNEPSTGPVTSGWQNGASTNPLYGSGTLTNYTFGSLDPFESYPQTRLPREHVQRLIYTFLHKIAFQYYPLDLNATSNPFLISWWPLALGDPALFHVSLQTACLDEELLAQKGFQTSELLMADSVALLRRKVEYLSLAVQDGTMNSVITLATIEFGKGNIKVGEMHVNGLKKLVDMRGGINAVRQTSPLTARMISWVSMLIMGHPQFETQDDFGIGDGIPPVPEWQFDSTALDDQLFDLSTIEVDYAVKNVFNRLRNIFQRVRNIPFPATQLHDLTCFVIHRLLLSTPATTIPLPSPMTESLRYGIILYMFIAQGPTYYSHAVILNTILVRFMENLEHLASMPGVDGSLDVWFAAVGMVASSGTAHHQQFVERARDIASALQLGKFGDTLIHLKTVLWLEKPQIEDLFRSHWGTIFNPTDQSVGSDLSMSVSPIHSSVEFI</sequence>
<dbReference type="GO" id="GO:0003677">
    <property type="term" value="F:DNA binding"/>
    <property type="evidence" value="ECO:0007669"/>
    <property type="project" value="UniProtKB-KW"/>
</dbReference>
<evidence type="ECO:0000256" key="1">
    <source>
        <dbReference type="ARBA" id="ARBA00023015"/>
    </source>
</evidence>
<dbReference type="STRING" id="229535.A0A0M8P5E4"/>
<keyword evidence="3" id="KW-0804">Transcription</keyword>
<dbReference type="PANTHER" id="PTHR37540">
    <property type="entry name" value="TRANSCRIPTION FACTOR (ACR-2), PUTATIVE-RELATED-RELATED"/>
    <property type="match status" value="1"/>
</dbReference>
<dbReference type="InterPro" id="IPR036864">
    <property type="entry name" value="Zn2-C6_fun-type_DNA-bd_sf"/>
</dbReference>
<dbReference type="Proteomes" id="UP000037696">
    <property type="component" value="Unassembled WGS sequence"/>
</dbReference>
<accession>A0A0M8P5E4</accession>
<proteinExistence type="predicted"/>
<comment type="caution">
    <text evidence="6">The sequence shown here is derived from an EMBL/GenBank/DDBJ whole genome shotgun (WGS) entry which is preliminary data.</text>
</comment>
<name>A0A0M8P5E4_9EURO</name>
<protein>
    <recommendedName>
        <fullName evidence="5">Zn(2)-C6 fungal-type domain-containing protein</fullName>
    </recommendedName>
</protein>
<evidence type="ECO:0000313" key="7">
    <source>
        <dbReference type="Proteomes" id="UP000037696"/>
    </source>
</evidence>
<dbReference type="GO" id="GO:0008270">
    <property type="term" value="F:zinc ion binding"/>
    <property type="evidence" value="ECO:0007669"/>
    <property type="project" value="InterPro"/>
</dbReference>
<evidence type="ECO:0000256" key="4">
    <source>
        <dbReference type="ARBA" id="ARBA00023242"/>
    </source>
</evidence>
<dbReference type="GO" id="GO:0000981">
    <property type="term" value="F:DNA-binding transcription factor activity, RNA polymerase II-specific"/>
    <property type="evidence" value="ECO:0007669"/>
    <property type="project" value="InterPro"/>
</dbReference>
<keyword evidence="7" id="KW-1185">Reference proteome</keyword>
<evidence type="ECO:0000256" key="2">
    <source>
        <dbReference type="ARBA" id="ARBA00023125"/>
    </source>
</evidence>
<evidence type="ECO:0000256" key="3">
    <source>
        <dbReference type="ARBA" id="ARBA00023163"/>
    </source>
</evidence>
<dbReference type="Gene3D" id="4.10.240.10">
    <property type="entry name" value="Zn(2)-C6 fungal-type DNA-binding domain"/>
    <property type="match status" value="1"/>
</dbReference>
<feature type="domain" description="Zn(2)-C6 fungal-type" evidence="5">
    <location>
        <begin position="8"/>
        <end position="38"/>
    </location>
</feature>
<evidence type="ECO:0000313" key="6">
    <source>
        <dbReference type="EMBL" id="KOS45488.1"/>
    </source>
</evidence>
<dbReference type="OrthoDB" id="5376287at2759"/>
<dbReference type="SUPFAM" id="SSF57701">
    <property type="entry name" value="Zn2/Cys6 DNA-binding domain"/>
    <property type="match status" value="1"/>
</dbReference>
<dbReference type="AlphaFoldDB" id="A0A0M8P5E4"/>
<dbReference type="PROSITE" id="PS00463">
    <property type="entry name" value="ZN2_CY6_FUNGAL_1"/>
    <property type="match status" value="1"/>
</dbReference>
<reference evidence="6 7" key="1">
    <citation type="submission" date="2015-08" db="EMBL/GenBank/DDBJ databases">
        <title>Genome sequencing of Penicillium nordicum.</title>
        <authorList>
            <person name="Nguyen H.D."/>
            <person name="Seifert K.A."/>
        </authorList>
    </citation>
    <scope>NUCLEOTIDE SEQUENCE [LARGE SCALE GENOMIC DNA]</scope>
    <source>
        <strain evidence="6 7">DAOMC 185683</strain>
    </source>
</reference>
<evidence type="ECO:0000259" key="5">
    <source>
        <dbReference type="PROSITE" id="PS50048"/>
    </source>
</evidence>
<gene>
    <name evidence="6" type="ORF">ACN38_g3565</name>
</gene>
<keyword evidence="1" id="KW-0805">Transcription regulation</keyword>
<keyword evidence="4" id="KW-0539">Nucleus</keyword>